<evidence type="ECO:0000256" key="1">
    <source>
        <dbReference type="RuleBase" id="RU367045"/>
    </source>
</evidence>
<organism evidence="3 4">
    <name type="scientific">Cardamine amara subsp. amara</name>
    <dbReference type="NCBI Taxonomy" id="228776"/>
    <lineage>
        <taxon>Eukaryota</taxon>
        <taxon>Viridiplantae</taxon>
        <taxon>Streptophyta</taxon>
        <taxon>Embryophyta</taxon>
        <taxon>Tracheophyta</taxon>
        <taxon>Spermatophyta</taxon>
        <taxon>Magnoliopsida</taxon>
        <taxon>eudicotyledons</taxon>
        <taxon>Gunneridae</taxon>
        <taxon>Pentapetalae</taxon>
        <taxon>rosids</taxon>
        <taxon>malvids</taxon>
        <taxon>Brassicales</taxon>
        <taxon>Brassicaceae</taxon>
        <taxon>Cardamineae</taxon>
        <taxon>Cardamine</taxon>
    </lineage>
</organism>
<dbReference type="InterPro" id="IPR027417">
    <property type="entry name" value="P-loop_NTPase"/>
</dbReference>
<keyword evidence="4" id="KW-1185">Reference proteome</keyword>
<dbReference type="PANTHER" id="PTHR23078">
    <property type="entry name" value="VESICULAR-FUSION PROTEIN NSF"/>
    <property type="match status" value="1"/>
</dbReference>
<dbReference type="GO" id="GO:0005737">
    <property type="term" value="C:cytoplasm"/>
    <property type="evidence" value="ECO:0007669"/>
    <property type="project" value="UniProtKB-SubCell"/>
</dbReference>
<comment type="similarity">
    <text evidence="1">Belongs to the AAA ATPase family.</text>
</comment>
<keyword evidence="1" id="KW-0813">Transport</keyword>
<reference evidence="3 4" key="1">
    <citation type="submission" date="2024-04" db="EMBL/GenBank/DDBJ databases">
        <title>Genome assembly C_amara_ONT_v2.</title>
        <authorList>
            <person name="Yant L."/>
            <person name="Moore C."/>
            <person name="Slenker M."/>
        </authorList>
    </citation>
    <scope>NUCLEOTIDE SEQUENCE [LARGE SCALE GENOMIC DNA]</scope>
    <source>
        <tissue evidence="3">Leaf</tissue>
    </source>
</reference>
<dbReference type="InterPro" id="IPR003959">
    <property type="entry name" value="ATPase_AAA_core"/>
</dbReference>
<dbReference type="InterPro" id="IPR039812">
    <property type="entry name" value="Vesicle-fus_ATPase"/>
</dbReference>
<gene>
    <name evidence="3" type="ORF">V5N11_006328</name>
</gene>
<proteinExistence type="inferred from homology"/>
<dbReference type="GO" id="GO:0015031">
    <property type="term" value="P:protein transport"/>
    <property type="evidence" value="ECO:0007669"/>
    <property type="project" value="UniProtKB-KW"/>
</dbReference>
<dbReference type="InterPro" id="IPR003593">
    <property type="entry name" value="AAA+_ATPase"/>
</dbReference>
<dbReference type="EC" id="3.6.4.6" evidence="1"/>
<keyword evidence="1" id="KW-0067">ATP-binding</keyword>
<keyword evidence="1" id="KW-0378">Hydrolase</keyword>
<dbReference type="Proteomes" id="UP001558713">
    <property type="component" value="Unassembled WGS sequence"/>
</dbReference>
<keyword evidence="1" id="KW-0653">Protein transport</keyword>
<dbReference type="Pfam" id="PF00004">
    <property type="entry name" value="AAA"/>
    <property type="match status" value="1"/>
</dbReference>
<dbReference type="GO" id="GO:0016192">
    <property type="term" value="P:vesicle-mediated transport"/>
    <property type="evidence" value="ECO:0007669"/>
    <property type="project" value="UniProtKB-KW"/>
</dbReference>
<keyword evidence="1" id="KW-0460">Magnesium</keyword>
<dbReference type="CDD" id="cd00009">
    <property type="entry name" value="AAA"/>
    <property type="match status" value="1"/>
</dbReference>
<keyword evidence="1" id="KW-0547">Nucleotide-binding</keyword>
<evidence type="ECO:0000313" key="3">
    <source>
        <dbReference type="EMBL" id="KAL1201789.1"/>
    </source>
</evidence>
<accession>A0ABD1AEY3</accession>
<keyword evidence="1" id="KW-0963">Cytoplasm</keyword>
<evidence type="ECO:0000313" key="4">
    <source>
        <dbReference type="Proteomes" id="UP001558713"/>
    </source>
</evidence>
<evidence type="ECO:0000259" key="2">
    <source>
        <dbReference type="SMART" id="SM00382"/>
    </source>
</evidence>
<dbReference type="EMBL" id="JBANAX010000584">
    <property type="protein sequence ID" value="KAL1201789.1"/>
    <property type="molecule type" value="Genomic_DNA"/>
</dbReference>
<dbReference type="PANTHER" id="PTHR23078:SF4">
    <property type="entry name" value="VESICLE-FUSING ATPASE"/>
    <property type="match status" value="1"/>
</dbReference>
<dbReference type="AlphaFoldDB" id="A0ABD1AEY3"/>
<comment type="cofactor">
    <cofactor evidence="1">
        <name>Mg(2+)</name>
        <dbReference type="ChEBI" id="CHEBI:18420"/>
    </cofactor>
    <text evidence="1">Binds 1 Mg(2+) ion per subunit.</text>
</comment>
<sequence>MFLVEQVKVSERSPPVTCLLHGPSGSGKTALAATIGIDSDFPYIKIVSAEAMNGLQESKKCAHITKVFEDAYKSPQSIVILDDIERLLEYTEIGPRFSNEILQTLLNFLKQSPPEGSKLLVIGTTSEVTFLKAVGLRKAFSVTYSSPLLRTEDANKVLKQLNVFSEDDIEEASKALNDIPIKQLYFLIEMAARRDGRSKETIYTRKEKLSITHFLDCLEEVTEDI</sequence>
<keyword evidence="1" id="KW-0479">Metal-binding</keyword>
<name>A0ABD1AEY3_CARAN</name>
<feature type="domain" description="AAA+ ATPase" evidence="2">
    <location>
        <begin position="14"/>
        <end position="148"/>
    </location>
</feature>
<keyword evidence="1" id="KW-0931">ER-Golgi transport</keyword>
<dbReference type="SUPFAM" id="SSF52540">
    <property type="entry name" value="P-loop containing nucleoside triphosphate hydrolases"/>
    <property type="match status" value="1"/>
</dbReference>
<dbReference type="FunFam" id="3.40.50.300:FF:000166">
    <property type="entry name" value="vesicle-fusing ATPase isoform X1"/>
    <property type="match status" value="1"/>
</dbReference>
<dbReference type="SMART" id="SM00382">
    <property type="entry name" value="AAA"/>
    <property type="match status" value="1"/>
</dbReference>
<protein>
    <recommendedName>
        <fullName evidence="1">Vesicle-fusing ATPase</fullName>
        <ecNumber evidence="1">3.6.4.6</ecNumber>
    </recommendedName>
</protein>
<dbReference type="Gene3D" id="3.40.50.300">
    <property type="entry name" value="P-loop containing nucleotide triphosphate hydrolases"/>
    <property type="match status" value="1"/>
</dbReference>
<comment type="subcellular location">
    <subcellularLocation>
        <location evidence="1">Cytoplasm</location>
    </subcellularLocation>
</comment>
<comment type="caution">
    <text evidence="3">The sequence shown here is derived from an EMBL/GenBank/DDBJ whole genome shotgun (WGS) entry which is preliminary data.</text>
</comment>
<comment type="catalytic activity">
    <reaction evidence="1">
        <text>ATP + H2O = ADP + phosphate + H(+)</text>
        <dbReference type="Rhea" id="RHEA:13065"/>
        <dbReference type="ChEBI" id="CHEBI:15377"/>
        <dbReference type="ChEBI" id="CHEBI:15378"/>
        <dbReference type="ChEBI" id="CHEBI:30616"/>
        <dbReference type="ChEBI" id="CHEBI:43474"/>
        <dbReference type="ChEBI" id="CHEBI:456216"/>
        <dbReference type="EC" id="3.6.4.6"/>
    </reaction>
</comment>
<dbReference type="GO" id="GO:0016787">
    <property type="term" value="F:hydrolase activity"/>
    <property type="evidence" value="ECO:0007669"/>
    <property type="project" value="UniProtKB-KW"/>
</dbReference>
<dbReference type="GO" id="GO:0046872">
    <property type="term" value="F:metal ion binding"/>
    <property type="evidence" value="ECO:0007669"/>
    <property type="project" value="UniProtKB-UniRule"/>
</dbReference>
<comment type="function">
    <text evidence="1">Required for vesicle-mediated transport. Catalyzes the fusion of transport vesicles within the Golgi cisternae. Is also required for transport from the endoplasmic reticulum to the Golgi stack. Seems to function as a fusion protein required for the delivery of cargo proteins to all compartments of the Golgi stack independent of vesicle origin.</text>
</comment>
<dbReference type="GO" id="GO:0005524">
    <property type="term" value="F:ATP binding"/>
    <property type="evidence" value="ECO:0007669"/>
    <property type="project" value="UniProtKB-UniRule"/>
</dbReference>